<protein>
    <submittedName>
        <fullName evidence="1">Uncharacterized protein</fullName>
    </submittedName>
</protein>
<dbReference type="EMBL" id="JAEPRB010000124">
    <property type="protein sequence ID" value="KAG2220948.1"/>
    <property type="molecule type" value="Genomic_DNA"/>
</dbReference>
<reference evidence="1 2" key="1">
    <citation type="submission" date="2020-12" db="EMBL/GenBank/DDBJ databases">
        <title>Metabolic potential, ecology and presence of endohyphal bacteria is reflected in genomic diversity of Mucoromycotina.</title>
        <authorList>
            <person name="Muszewska A."/>
            <person name="Okrasinska A."/>
            <person name="Steczkiewicz K."/>
            <person name="Drgas O."/>
            <person name="Orlowska M."/>
            <person name="Perlinska-Lenart U."/>
            <person name="Aleksandrzak-Piekarczyk T."/>
            <person name="Szatraj K."/>
            <person name="Zielenkiewicz U."/>
            <person name="Pilsyk S."/>
            <person name="Malc E."/>
            <person name="Mieczkowski P."/>
            <person name="Kruszewska J.S."/>
            <person name="Biernat P."/>
            <person name="Pawlowska J."/>
        </authorList>
    </citation>
    <scope>NUCLEOTIDE SEQUENCE [LARGE SCALE GENOMIC DNA]</scope>
    <source>
        <strain evidence="1 2">CBS 142.35</strain>
    </source>
</reference>
<sequence>MSKEALDEVKNNYEKVIESGEVWKLKSGWIVEQVMMNYSLKSEVFAEQELNEIGDFSSIDSDQQLLKLVYEYLYLYSFLGKKTLRDLNATIADKTFNPSDEPDLYQIREVVDLNNMNFFDSD</sequence>
<dbReference type="AlphaFoldDB" id="A0A8H7S3T1"/>
<name>A0A8H7S3T1_9FUNG</name>
<evidence type="ECO:0000313" key="2">
    <source>
        <dbReference type="Proteomes" id="UP000646827"/>
    </source>
</evidence>
<proteinExistence type="predicted"/>
<dbReference type="OrthoDB" id="2271149at2759"/>
<dbReference type="Proteomes" id="UP000646827">
    <property type="component" value="Unassembled WGS sequence"/>
</dbReference>
<gene>
    <name evidence="1" type="ORF">INT45_010701</name>
</gene>
<evidence type="ECO:0000313" key="1">
    <source>
        <dbReference type="EMBL" id="KAG2220948.1"/>
    </source>
</evidence>
<accession>A0A8H7S3T1</accession>
<comment type="caution">
    <text evidence="1">The sequence shown here is derived from an EMBL/GenBank/DDBJ whole genome shotgun (WGS) entry which is preliminary data.</text>
</comment>
<keyword evidence="2" id="KW-1185">Reference proteome</keyword>
<organism evidence="1 2">
    <name type="scientific">Circinella minor</name>
    <dbReference type="NCBI Taxonomy" id="1195481"/>
    <lineage>
        <taxon>Eukaryota</taxon>
        <taxon>Fungi</taxon>
        <taxon>Fungi incertae sedis</taxon>
        <taxon>Mucoromycota</taxon>
        <taxon>Mucoromycotina</taxon>
        <taxon>Mucoromycetes</taxon>
        <taxon>Mucorales</taxon>
        <taxon>Lichtheimiaceae</taxon>
        <taxon>Circinella</taxon>
    </lineage>
</organism>